<evidence type="ECO:0000259" key="2">
    <source>
        <dbReference type="Pfam" id="PF03795"/>
    </source>
</evidence>
<dbReference type="EMBL" id="LPWG01000011">
    <property type="protein sequence ID" value="ODR99188.1"/>
    <property type="molecule type" value="Genomic_DNA"/>
</dbReference>
<gene>
    <name evidence="3" type="ORF">AUC68_04015</name>
</gene>
<dbReference type="Proteomes" id="UP000094501">
    <property type="component" value="Unassembled WGS sequence"/>
</dbReference>
<name>A0A1E3W059_9HYPH</name>
<accession>A0A1E3W059</accession>
<organism evidence="3 4">
    <name type="scientific">Methyloceanibacter methanicus</name>
    <dbReference type="NCBI Taxonomy" id="1774968"/>
    <lineage>
        <taxon>Bacteria</taxon>
        <taxon>Pseudomonadati</taxon>
        <taxon>Pseudomonadota</taxon>
        <taxon>Alphaproteobacteria</taxon>
        <taxon>Hyphomicrobiales</taxon>
        <taxon>Hyphomicrobiaceae</taxon>
        <taxon>Methyloceanibacter</taxon>
    </lineage>
</organism>
<comment type="similarity">
    <text evidence="1">Belongs to the YciI family.</text>
</comment>
<dbReference type="Pfam" id="PF03795">
    <property type="entry name" value="YCII"/>
    <property type="match status" value="1"/>
</dbReference>
<keyword evidence="4" id="KW-1185">Reference proteome</keyword>
<evidence type="ECO:0000313" key="3">
    <source>
        <dbReference type="EMBL" id="ODR99188.1"/>
    </source>
</evidence>
<dbReference type="InterPro" id="IPR011008">
    <property type="entry name" value="Dimeric_a/b-barrel"/>
</dbReference>
<protein>
    <recommendedName>
        <fullName evidence="2">YCII-related domain-containing protein</fullName>
    </recommendedName>
</protein>
<dbReference type="STRING" id="1774968.AUC68_04015"/>
<dbReference type="SUPFAM" id="SSF54909">
    <property type="entry name" value="Dimeric alpha+beta barrel"/>
    <property type="match status" value="1"/>
</dbReference>
<comment type="caution">
    <text evidence="3">The sequence shown here is derived from an EMBL/GenBank/DDBJ whole genome shotgun (WGS) entry which is preliminary data.</text>
</comment>
<evidence type="ECO:0000313" key="4">
    <source>
        <dbReference type="Proteomes" id="UP000094501"/>
    </source>
</evidence>
<dbReference type="OrthoDB" id="9807535at2"/>
<evidence type="ECO:0000256" key="1">
    <source>
        <dbReference type="ARBA" id="ARBA00007689"/>
    </source>
</evidence>
<reference evidence="3 4" key="1">
    <citation type="journal article" date="2016" name="Environ. Microbiol.">
        <title>New Methyloceanibacter diversity from North Sea sediments includes methanotroph containing solely the soluble methane monooxygenase.</title>
        <authorList>
            <person name="Vekeman B."/>
            <person name="Kerckhof F.M."/>
            <person name="Cremers G."/>
            <person name="de Vos P."/>
            <person name="Vandamme P."/>
            <person name="Boon N."/>
            <person name="Op den Camp H.J."/>
            <person name="Heylen K."/>
        </authorList>
    </citation>
    <scope>NUCLEOTIDE SEQUENCE [LARGE SCALE GENOMIC DNA]</scope>
    <source>
        <strain evidence="3 4">R-67174</strain>
    </source>
</reference>
<dbReference type="Gene3D" id="3.30.70.1060">
    <property type="entry name" value="Dimeric alpha+beta barrel"/>
    <property type="match status" value="1"/>
</dbReference>
<feature type="domain" description="YCII-related" evidence="2">
    <location>
        <begin position="1"/>
        <end position="108"/>
    </location>
</feature>
<proteinExistence type="inferred from homology"/>
<dbReference type="InterPro" id="IPR005545">
    <property type="entry name" value="YCII"/>
</dbReference>
<dbReference type="RefSeq" id="WP_069437129.1">
    <property type="nucleotide sequence ID" value="NZ_LPWG01000011.1"/>
</dbReference>
<sequence>MKYLCLAYGRAEDWKTLSKTEQEALLAQDDVLRNRGDLVAAVKPHVTTLRAWDGTPVTSEAPADATQLPLAGFGVIEAADLDEAIRLVTDTPCARANGRVEIRPIMAMNAVNLEGA</sequence>
<dbReference type="AlphaFoldDB" id="A0A1E3W059"/>